<accession>A0AAJ0HI48</accession>
<organism evidence="3 4">
    <name type="scientific">Lasiosphaeria hispida</name>
    <dbReference type="NCBI Taxonomy" id="260671"/>
    <lineage>
        <taxon>Eukaryota</taxon>
        <taxon>Fungi</taxon>
        <taxon>Dikarya</taxon>
        <taxon>Ascomycota</taxon>
        <taxon>Pezizomycotina</taxon>
        <taxon>Sordariomycetes</taxon>
        <taxon>Sordariomycetidae</taxon>
        <taxon>Sordariales</taxon>
        <taxon>Lasiosphaeriaceae</taxon>
        <taxon>Lasiosphaeria</taxon>
    </lineage>
</organism>
<feature type="signal peptide" evidence="2">
    <location>
        <begin position="1"/>
        <end position="20"/>
    </location>
</feature>
<keyword evidence="2" id="KW-0732">Signal</keyword>
<evidence type="ECO:0000256" key="2">
    <source>
        <dbReference type="SAM" id="SignalP"/>
    </source>
</evidence>
<evidence type="ECO:0000313" key="4">
    <source>
        <dbReference type="Proteomes" id="UP001275084"/>
    </source>
</evidence>
<sequence>MSLRQVLSLAALLALPLCYAQERQFLRWRSPDMAGLSGEDIFRRQTPPPGYHPEFGTCGSGTTCENACGNDWLSCRASTELSLFCYNKVQLNQTCCENGSGRACDNGYYCAWNTFGGKVWCCKNGQSREECGVEDEVTSSSSISGSISTTTTTESQGCPSVRTVTEYSGGTLTTTRGGGDGVTVTSTQAGGDGTLTITSTQAGGDGTLTITTTQGGGQGVTVTVTEVETVTTTQGGSGGATVTVTEVETSTVTSYTAVPSNGVITIISSITVTITTPATCGGSTTPPASSTAWPGTTDYPGHGGYQPPAYESTDVKTLTTGLNGTTSNTPVATIVTAGAGSLVVGKMAVAVGLVAMALL</sequence>
<evidence type="ECO:0000313" key="3">
    <source>
        <dbReference type="EMBL" id="KAK3352895.1"/>
    </source>
</evidence>
<feature type="chain" id="PRO_5042501129" evidence="2">
    <location>
        <begin position="21"/>
        <end position="359"/>
    </location>
</feature>
<keyword evidence="4" id="KW-1185">Reference proteome</keyword>
<dbReference type="Proteomes" id="UP001275084">
    <property type="component" value="Unassembled WGS sequence"/>
</dbReference>
<comment type="caution">
    <text evidence="3">The sequence shown here is derived from an EMBL/GenBank/DDBJ whole genome shotgun (WGS) entry which is preliminary data.</text>
</comment>
<feature type="compositionally biased region" description="Polar residues" evidence="1">
    <location>
        <begin position="281"/>
        <end position="294"/>
    </location>
</feature>
<reference evidence="3" key="2">
    <citation type="submission" date="2023-06" db="EMBL/GenBank/DDBJ databases">
        <authorList>
            <consortium name="Lawrence Berkeley National Laboratory"/>
            <person name="Haridas S."/>
            <person name="Hensen N."/>
            <person name="Bonometti L."/>
            <person name="Westerberg I."/>
            <person name="Brannstrom I.O."/>
            <person name="Guillou S."/>
            <person name="Cros-Aarteil S."/>
            <person name="Calhoun S."/>
            <person name="Kuo A."/>
            <person name="Mondo S."/>
            <person name="Pangilinan J."/>
            <person name="Riley R."/>
            <person name="Labutti K."/>
            <person name="Andreopoulos B."/>
            <person name="Lipzen A."/>
            <person name="Chen C."/>
            <person name="Yanf M."/>
            <person name="Daum C."/>
            <person name="Ng V."/>
            <person name="Clum A."/>
            <person name="Steindorff A."/>
            <person name="Ohm R."/>
            <person name="Martin F."/>
            <person name="Silar P."/>
            <person name="Natvig D."/>
            <person name="Lalanne C."/>
            <person name="Gautier V."/>
            <person name="Ament-Velasquez S.L."/>
            <person name="Kruys A."/>
            <person name="Hutchinson M.I."/>
            <person name="Powell A.J."/>
            <person name="Barry K."/>
            <person name="Miller A.N."/>
            <person name="Grigoriev I.V."/>
            <person name="Debuchy R."/>
            <person name="Gladieux P."/>
            <person name="Thoren M.H."/>
            <person name="Johannesson H."/>
        </authorList>
    </citation>
    <scope>NUCLEOTIDE SEQUENCE</scope>
    <source>
        <strain evidence="3">CBS 955.72</strain>
    </source>
</reference>
<proteinExistence type="predicted"/>
<dbReference type="AlphaFoldDB" id="A0AAJ0HI48"/>
<name>A0AAJ0HI48_9PEZI</name>
<gene>
    <name evidence="3" type="ORF">B0T25DRAFT_543064</name>
</gene>
<reference evidence="3" key="1">
    <citation type="journal article" date="2023" name="Mol. Phylogenet. Evol.">
        <title>Genome-scale phylogeny and comparative genomics of the fungal order Sordariales.</title>
        <authorList>
            <person name="Hensen N."/>
            <person name="Bonometti L."/>
            <person name="Westerberg I."/>
            <person name="Brannstrom I.O."/>
            <person name="Guillou S."/>
            <person name="Cros-Aarteil S."/>
            <person name="Calhoun S."/>
            <person name="Haridas S."/>
            <person name="Kuo A."/>
            <person name="Mondo S."/>
            <person name="Pangilinan J."/>
            <person name="Riley R."/>
            <person name="LaButti K."/>
            <person name="Andreopoulos B."/>
            <person name="Lipzen A."/>
            <person name="Chen C."/>
            <person name="Yan M."/>
            <person name="Daum C."/>
            <person name="Ng V."/>
            <person name="Clum A."/>
            <person name="Steindorff A."/>
            <person name="Ohm R.A."/>
            <person name="Martin F."/>
            <person name="Silar P."/>
            <person name="Natvig D.O."/>
            <person name="Lalanne C."/>
            <person name="Gautier V."/>
            <person name="Ament-Velasquez S.L."/>
            <person name="Kruys A."/>
            <person name="Hutchinson M.I."/>
            <person name="Powell A.J."/>
            <person name="Barry K."/>
            <person name="Miller A.N."/>
            <person name="Grigoriev I.V."/>
            <person name="Debuchy R."/>
            <person name="Gladieux P."/>
            <person name="Hiltunen Thoren M."/>
            <person name="Johannesson H."/>
        </authorList>
    </citation>
    <scope>NUCLEOTIDE SEQUENCE</scope>
    <source>
        <strain evidence="3">CBS 955.72</strain>
    </source>
</reference>
<feature type="region of interest" description="Disordered" evidence="1">
    <location>
        <begin position="281"/>
        <end position="306"/>
    </location>
</feature>
<dbReference type="EMBL" id="JAUIQD010000004">
    <property type="protein sequence ID" value="KAK3352895.1"/>
    <property type="molecule type" value="Genomic_DNA"/>
</dbReference>
<protein>
    <submittedName>
        <fullName evidence="3">Uncharacterized protein</fullName>
    </submittedName>
</protein>
<evidence type="ECO:0000256" key="1">
    <source>
        <dbReference type="SAM" id="MobiDB-lite"/>
    </source>
</evidence>